<keyword evidence="1" id="KW-0812">Transmembrane</keyword>
<keyword evidence="3" id="KW-1185">Reference proteome</keyword>
<dbReference type="Gene3D" id="3.40.50.150">
    <property type="entry name" value="Vaccinia Virus protein VP39"/>
    <property type="match status" value="1"/>
</dbReference>
<dbReference type="EMBL" id="ML769384">
    <property type="protein sequence ID" value="KAE9411053.1"/>
    <property type="molecule type" value="Genomic_DNA"/>
</dbReference>
<evidence type="ECO:0000313" key="3">
    <source>
        <dbReference type="Proteomes" id="UP000799118"/>
    </source>
</evidence>
<dbReference type="SUPFAM" id="SSF53335">
    <property type="entry name" value="S-adenosyl-L-methionine-dependent methyltransferases"/>
    <property type="match status" value="1"/>
</dbReference>
<dbReference type="OrthoDB" id="61390at2759"/>
<proteinExistence type="predicted"/>
<accession>A0A6A4INU0</accession>
<dbReference type="PROSITE" id="PS51257">
    <property type="entry name" value="PROKAR_LIPOPROTEIN"/>
    <property type="match status" value="1"/>
</dbReference>
<evidence type="ECO:0008006" key="4">
    <source>
        <dbReference type="Google" id="ProtNLM"/>
    </source>
</evidence>
<feature type="transmembrane region" description="Helical" evidence="1">
    <location>
        <begin position="257"/>
        <end position="278"/>
    </location>
</feature>
<protein>
    <recommendedName>
        <fullName evidence="4">S-adenosyl-L-methionine-dependent methyltransferase</fullName>
    </recommendedName>
</protein>
<keyword evidence="1" id="KW-1133">Transmembrane helix</keyword>
<name>A0A6A4INU0_9AGAR</name>
<feature type="transmembrane region" description="Helical" evidence="1">
    <location>
        <begin position="12"/>
        <end position="31"/>
    </location>
</feature>
<reference evidence="2" key="1">
    <citation type="journal article" date="2019" name="Environ. Microbiol.">
        <title>Fungal ecological strategies reflected in gene transcription - a case study of two litter decomposers.</title>
        <authorList>
            <person name="Barbi F."/>
            <person name="Kohler A."/>
            <person name="Barry K."/>
            <person name="Baskaran P."/>
            <person name="Daum C."/>
            <person name="Fauchery L."/>
            <person name="Ihrmark K."/>
            <person name="Kuo A."/>
            <person name="LaButti K."/>
            <person name="Lipzen A."/>
            <person name="Morin E."/>
            <person name="Grigoriev I.V."/>
            <person name="Henrissat B."/>
            <person name="Lindahl B."/>
            <person name="Martin F."/>
        </authorList>
    </citation>
    <scope>NUCLEOTIDE SEQUENCE</scope>
    <source>
        <strain evidence="2">JB14</strain>
    </source>
</reference>
<gene>
    <name evidence="2" type="ORF">BT96DRAFT_983707</name>
</gene>
<sequence>MSRLLWHFNAQSFIQLACFFIIAAACLWYYYRMTPRTKASDPYGLFHLSLNTRPGEDVPKTEWLNMGYWRDTNIFPDACQALALKLIQTAQCKEQGKVLGITSIALHHERSLERVKRIDPLGTTVSLHVGDAVHRETNNHTTHPLSSSSPTRFDTILALDCAYHFKTREAFLTQSFERLEGDGRIALADICFATAPPMTWKARIIRGLLKLMPKENAISIDEYEACLKRIGFVDVIVEDISTDVFPGFVGFLRQRGLGWWIFGTILYSYYMAGARFVLASGSRPK</sequence>
<dbReference type="Proteomes" id="UP000799118">
    <property type="component" value="Unassembled WGS sequence"/>
</dbReference>
<dbReference type="InterPro" id="IPR029063">
    <property type="entry name" value="SAM-dependent_MTases_sf"/>
</dbReference>
<evidence type="ECO:0000256" key="1">
    <source>
        <dbReference type="SAM" id="Phobius"/>
    </source>
</evidence>
<evidence type="ECO:0000313" key="2">
    <source>
        <dbReference type="EMBL" id="KAE9411053.1"/>
    </source>
</evidence>
<keyword evidence="1" id="KW-0472">Membrane</keyword>
<dbReference type="AlphaFoldDB" id="A0A6A4INU0"/>
<organism evidence="2 3">
    <name type="scientific">Gymnopus androsaceus JB14</name>
    <dbReference type="NCBI Taxonomy" id="1447944"/>
    <lineage>
        <taxon>Eukaryota</taxon>
        <taxon>Fungi</taxon>
        <taxon>Dikarya</taxon>
        <taxon>Basidiomycota</taxon>
        <taxon>Agaricomycotina</taxon>
        <taxon>Agaricomycetes</taxon>
        <taxon>Agaricomycetidae</taxon>
        <taxon>Agaricales</taxon>
        <taxon>Marasmiineae</taxon>
        <taxon>Omphalotaceae</taxon>
        <taxon>Gymnopus</taxon>
    </lineage>
</organism>